<reference evidence="2 3" key="1">
    <citation type="submission" date="2018-06" db="EMBL/GenBank/DDBJ databases">
        <title>Chryseolinea flavus sp. nov., a member of the phylum Bacteroidetes isolated from soil.</title>
        <authorList>
            <person name="Li Y."/>
            <person name="Wang J."/>
        </authorList>
    </citation>
    <scope>NUCLEOTIDE SEQUENCE [LARGE SCALE GENOMIC DNA]</scope>
    <source>
        <strain evidence="2 3">SDU1-6</strain>
    </source>
</reference>
<dbReference type="RefSeq" id="WP_112745291.1">
    <property type="nucleotide sequence ID" value="NZ_QMFY01000001.1"/>
</dbReference>
<dbReference type="AlphaFoldDB" id="A0A364Y7I2"/>
<feature type="compositionally biased region" description="Basic and acidic residues" evidence="1">
    <location>
        <begin position="1"/>
        <end position="44"/>
    </location>
</feature>
<protein>
    <submittedName>
        <fullName evidence="2">Uncharacterized protein</fullName>
    </submittedName>
</protein>
<dbReference type="Proteomes" id="UP000251889">
    <property type="component" value="Unassembled WGS sequence"/>
</dbReference>
<sequence>MVEKEEKDGKNEEKKDLVRADDKPENASENKSQDEKSDDERRFDFGGIPDRNLKKNLGCG</sequence>
<organism evidence="2 3">
    <name type="scientific">Pseudochryseolinea flava</name>
    <dbReference type="NCBI Taxonomy" id="2059302"/>
    <lineage>
        <taxon>Bacteria</taxon>
        <taxon>Pseudomonadati</taxon>
        <taxon>Bacteroidota</taxon>
        <taxon>Cytophagia</taxon>
        <taxon>Cytophagales</taxon>
        <taxon>Fulvivirgaceae</taxon>
        <taxon>Pseudochryseolinea</taxon>
    </lineage>
</organism>
<evidence type="ECO:0000313" key="2">
    <source>
        <dbReference type="EMBL" id="RAW03076.1"/>
    </source>
</evidence>
<evidence type="ECO:0000256" key="1">
    <source>
        <dbReference type="SAM" id="MobiDB-lite"/>
    </source>
</evidence>
<feature type="region of interest" description="Disordered" evidence="1">
    <location>
        <begin position="1"/>
        <end position="60"/>
    </location>
</feature>
<dbReference type="EMBL" id="QMFY01000001">
    <property type="protein sequence ID" value="RAW03076.1"/>
    <property type="molecule type" value="Genomic_DNA"/>
</dbReference>
<proteinExistence type="predicted"/>
<accession>A0A364Y7I2</accession>
<gene>
    <name evidence="2" type="ORF">DQQ10_02975</name>
</gene>
<keyword evidence="3" id="KW-1185">Reference proteome</keyword>
<name>A0A364Y7I2_9BACT</name>
<evidence type="ECO:0000313" key="3">
    <source>
        <dbReference type="Proteomes" id="UP000251889"/>
    </source>
</evidence>
<comment type="caution">
    <text evidence="2">The sequence shown here is derived from an EMBL/GenBank/DDBJ whole genome shotgun (WGS) entry which is preliminary data.</text>
</comment>